<dbReference type="PANTHER" id="PTHR11088">
    <property type="entry name" value="TRNA DIMETHYLALLYLTRANSFERASE"/>
    <property type="match status" value="1"/>
</dbReference>
<sequence length="480" mass="53308">MALPRTLRPIITICGATGVGKSKLAVELALNLAKRFDTHGWKGGVVVNADSMQVYKGFNTITNKIPFGEREGVDHVLMGIKEPTEQYVVGQWVHDATQAINDAHLSKKVPVVVGGTAYYIQHLAFPGRLAVEPEQVTDSLSPPPPTRPPPSDMLLSALSQITPDMRELFDALPEIPPSAAEEPGAALSLYNLLHALDPDVASRWHWRDTRKVLRNLQIMRDTGKRVSDIFKAQSSMTPAPKYDTLCFWLYAEPEELRRRLDIRTDAMLQDNLLDDVRELRSLMLPSKDSSAYFTAGVYQSIGFREFHKYLSDPSPSEKKYQVAVEEMKTANHQYAKRQTSWIRNKLVPAVQASKAAEGGRRAEVYLLDTTEPGEWTSAVRDLAISLMEAFLNCEPLPDPLTLSSAAKTMLSVPERATDPTAVLLARRKIICPVCTKDESQPVMIEQGREWDAHARSKVHKYLLAKCVGNRHVSATGSGTG</sequence>
<proteinExistence type="inferred from homology"/>
<dbReference type="Gene3D" id="1.10.20.140">
    <property type="match status" value="1"/>
</dbReference>
<keyword evidence="3" id="KW-0547">Nucleotide-binding</keyword>
<dbReference type="Pfam" id="PF01715">
    <property type="entry name" value="IPPT"/>
    <property type="match status" value="1"/>
</dbReference>
<comment type="caution">
    <text evidence="5">The sequence shown here is derived from an EMBL/GenBank/DDBJ whole genome shotgun (WGS) entry which is preliminary data.</text>
</comment>
<evidence type="ECO:0000256" key="4">
    <source>
        <dbReference type="ARBA" id="ARBA00022840"/>
    </source>
</evidence>
<dbReference type="SUPFAM" id="SSF52540">
    <property type="entry name" value="P-loop containing nucleoside triphosphate hydrolases"/>
    <property type="match status" value="1"/>
</dbReference>
<dbReference type="GO" id="GO:0006400">
    <property type="term" value="P:tRNA modification"/>
    <property type="evidence" value="ECO:0007669"/>
    <property type="project" value="TreeGrafter"/>
</dbReference>
<keyword evidence="6" id="KW-1185">Reference proteome</keyword>
<reference evidence="5" key="1">
    <citation type="submission" date="2022-01" db="EMBL/GenBank/DDBJ databases">
        <title>Comparative genomics reveals a dynamic genome evolution in the ectomycorrhizal milk-cap (Lactarius) mushrooms.</title>
        <authorList>
            <consortium name="DOE Joint Genome Institute"/>
            <person name="Lebreton A."/>
            <person name="Tang N."/>
            <person name="Kuo A."/>
            <person name="LaButti K."/>
            <person name="Drula E."/>
            <person name="Barry K."/>
            <person name="Clum A."/>
            <person name="Lipzen A."/>
            <person name="Mousain D."/>
            <person name="Ng V."/>
            <person name="Wang R."/>
            <person name="Wang X."/>
            <person name="Dai Y."/>
            <person name="Henrissat B."/>
            <person name="Grigoriev I.V."/>
            <person name="Guerin-Laguette A."/>
            <person name="Yu F."/>
            <person name="Martin F.M."/>
        </authorList>
    </citation>
    <scope>NUCLEOTIDE SEQUENCE</scope>
    <source>
        <strain evidence="5">QP</strain>
    </source>
</reference>
<dbReference type="Gene3D" id="3.40.50.300">
    <property type="entry name" value="P-loop containing nucleotide triphosphate hydrolases"/>
    <property type="match status" value="1"/>
</dbReference>
<dbReference type="InterPro" id="IPR027417">
    <property type="entry name" value="P-loop_NTPase"/>
</dbReference>
<evidence type="ECO:0000256" key="1">
    <source>
        <dbReference type="ARBA" id="ARBA00005842"/>
    </source>
</evidence>
<dbReference type="GO" id="GO:0005524">
    <property type="term" value="F:ATP binding"/>
    <property type="evidence" value="ECO:0007669"/>
    <property type="project" value="UniProtKB-KW"/>
</dbReference>
<dbReference type="PANTHER" id="PTHR11088:SF89">
    <property type="entry name" value="TRNA DIMETHYLALLYLTRANSFERASE"/>
    <property type="match status" value="1"/>
</dbReference>
<comment type="similarity">
    <text evidence="1">Belongs to the IPP transferase family.</text>
</comment>
<evidence type="ECO:0000256" key="2">
    <source>
        <dbReference type="ARBA" id="ARBA00022679"/>
    </source>
</evidence>
<keyword evidence="2" id="KW-0808">Transferase</keyword>
<evidence type="ECO:0000313" key="6">
    <source>
        <dbReference type="Proteomes" id="UP001201163"/>
    </source>
</evidence>
<dbReference type="InterPro" id="IPR039657">
    <property type="entry name" value="Dimethylallyltransferase"/>
</dbReference>
<accession>A0AAD4QGU3</accession>
<dbReference type="Proteomes" id="UP001201163">
    <property type="component" value="Unassembled WGS sequence"/>
</dbReference>
<dbReference type="GO" id="GO:0052381">
    <property type="term" value="F:tRNA dimethylallyltransferase activity"/>
    <property type="evidence" value="ECO:0007669"/>
    <property type="project" value="InterPro"/>
</dbReference>
<keyword evidence="4" id="KW-0067">ATP-binding</keyword>
<evidence type="ECO:0000313" key="5">
    <source>
        <dbReference type="EMBL" id="KAH8998435.1"/>
    </source>
</evidence>
<dbReference type="HAMAP" id="MF_00185">
    <property type="entry name" value="IPP_trans"/>
    <property type="match status" value="1"/>
</dbReference>
<dbReference type="InterPro" id="IPR018022">
    <property type="entry name" value="IPT"/>
</dbReference>
<evidence type="ECO:0000256" key="3">
    <source>
        <dbReference type="ARBA" id="ARBA00022741"/>
    </source>
</evidence>
<protein>
    <submittedName>
        <fullName evidence="5">tRNA isopentenyltransferase</fullName>
    </submittedName>
</protein>
<organism evidence="5 6">
    <name type="scientific">Lactarius akahatsu</name>
    <dbReference type="NCBI Taxonomy" id="416441"/>
    <lineage>
        <taxon>Eukaryota</taxon>
        <taxon>Fungi</taxon>
        <taxon>Dikarya</taxon>
        <taxon>Basidiomycota</taxon>
        <taxon>Agaricomycotina</taxon>
        <taxon>Agaricomycetes</taxon>
        <taxon>Russulales</taxon>
        <taxon>Russulaceae</taxon>
        <taxon>Lactarius</taxon>
    </lineage>
</organism>
<name>A0AAD4QGU3_9AGAM</name>
<dbReference type="AlphaFoldDB" id="A0AAD4QGU3"/>
<dbReference type="EMBL" id="JAKELL010000005">
    <property type="protein sequence ID" value="KAH8998435.1"/>
    <property type="molecule type" value="Genomic_DNA"/>
</dbReference>
<dbReference type="GO" id="GO:0005739">
    <property type="term" value="C:mitochondrion"/>
    <property type="evidence" value="ECO:0007669"/>
    <property type="project" value="TreeGrafter"/>
</dbReference>
<gene>
    <name evidence="5" type="ORF">EDB92DRAFT_1932893</name>
</gene>